<evidence type="ECO:0000313" key="1">
    <source>
        <dbReference type="EMBL" id="CAI5795717.1"/>
    </source>
</evidence>
<dbReference type="EMBL" id="OX395141">
    <property type="protein sequence ID" value="CAI5795717.1"/>
    <property type="molecule type" value="Genomic_DNA"/>
</dbReference>
<reference evidence="1" key="1">
    <citation type="submission" date="2022-12" db="EMBL/GenBank/DDBJ databases">
        <authorList>
            <person name="Alioto T."/>
            <person name="Alioto T."/>
            <person name="Gomez Garrido J."/>
        </authorList>
    </citation>
    <scope>NUCLEOTIDE SEQUENCE</scope>
</reference>
<accession>A0AA35LH38</accession>
<keyword evidence="2" id="KW-1185">Reference proteome</keyword>
<name>A0AA35LH38_9SAUR</name>
<proteinExistence type="predicted"/>
<evidence type="ECO:0000313" key="2">
    <source>
        <dbReference type="Proteomes" id="UP001178461"/>
    </source>
</evidence>
<organism evidence="1 2">
    <name type="scientific">Podarcis lilfordi</name>
    <name type="common">Lilford's wall lizard</name>
    <dbReference type="NCBI Taxonomy" id="74358"/>
    <lineage>
        <taxon>Eukaryota</taxon>
        <taxon>Metazoa</taxon>
        <taxon>Chordata</taxon>
        <taxon>Craniata</taxon>
        <taxon>Vertebrata</taxon>
        <taxon>Euteleostomi</taxon>
        <taxon>Lepidosauria</taxon>
        <taxon>Squamata</taxon>
        <taxon>Bifurcata</taxon>
        <taxon>Unidentata</taxon>
        <taxon>Episquamata</taxon>
        <taxon>Laterata</taxon>
        <taxon>Lacertibaenia</taxon>
        <taxon>Lacertidae</taxon>
        <taxon>Podarcis</taxon>
    </lineage>
</organism>
<protein>
    <submittedName>
        <fullName evidence="1">Uncharacterized protein</fullName>
    </submittedName>
</protein>
<sequence length="74" mass="8597">MGSRHCPLLHVHEKKPICRFRCMTLHFQKCADAPKPTPSAVEMLLLESYWKVRMQQQMTTEQRIPAQPSATPIH</sequence>
<dbReference type="AlphaFoldDB" id="A0AA35LH38"/>
<gene>
    <name evidence="1" type="ORF">PODLI_1B024252</name>
</gene>
<dbReference type="Proteomes" id="UP001178461">
    <property type="component" value="Chromosome 15"/>
</dbReference>